<accession>A0A317XN78</accession>
<feature type="chain" id="PRO_5016319481" evidence="1">
    <location>
        <begin position="30"/>
        <end position="159"/>
    </location>
</feature>
<dbReference type="InParanoid" id="A0A317XN78"/>
<evidence type="ECO:0000313" key="2">
    <source>
        <dbReference type="EMBL" id="PWY99272.1"/>
    </source>
</evidence>
<organism evidence="2 3">
    <name type="scientific">Testicularia cyperi</name>
    <dbReference type="NCBI Taxonomy" id="1882483"/>
    <lineage>
        <taxon>Eukaryota</taxon>
        <taxon>Fungi</taxon>
        <taxon>Dikarya</taxon>
        <taxon>Basidiomycota</taxon>
        <taxon>Ustilaginomycotina</taxon>
        <taxon>Ustilaginomycetes</taxon>
        <taxon>Ustilaginales</taxon>
        <taxon>Anthracoideaceae</taxon>
        <taxon>Testicularia</taxon>
    </lineage>
</organism>
<dbReference type="Proteomes" id="UP000246740">
    <property type="component" value="Unassembled WGS sequence"/>
</dbReference>
<keyword evidence="3" id="KW-1185">Reference proteome</keyword>
<feature type="signal peptide" evidence="1">
    <location>
        <begin position="1"/>
        <end position="29"/>
    </location>
</feature>
<sequence>MSRSTFSLLALPLALALVGVFTSPSLVQAAVPLGPESVTLPIDQSRWQSWCAAGSEPARFACFHLAKGTYMDLTTPATNLPGVVMSSDQSKFGIACPKPKEAVQVDFQGNHSVRLATDGPGVCSITYLTGIENIGIQKTQVPFKTGQTYDFPSAEPSDI</sequence>
<reference evidence="2 3" key="1">
    <citation type="journal article" date="2018" name="Mol. Biol. Evol.">
        <title>Broad Genomic Sampling Reveals a Smut Pathogenic Ancestry of the Fungal Clade Ustilaginomycotina.</title>
        <authorList>
            <person name="Kijpornyongpan T."/>
            <person name="Mondo S.J."/>
            <person name="Barry K."/>
            <person name="Sandor L."/>
            <person name="Lee J."/>
            <person name="Lipzen A."/>
            <person name="Pangilinan J."/>
            <person name="LaButti K."/>
            <person name="Hainaut M."/>
            <person name="Henrissat B."/>
            <person name="Grigoriev I.V."/>
            <person name="Spatafora J.W."/>
            <person name="Aime M.C."/>
        </authorList>
    </citation>
    <scope>NUCLEOTIDE SEQUENCE [LARGE SCALE GENOMIC DNA]</scope>
    <source>
        <strain evidence="2 3">MCA 3645</strain>
    </source>
</reference>
<evidence type="ECO:0000256" key="1">
    <source>
        <dbReference type="SAM" id="SignalP"/>
    </source>
</evidence>
<evidence type="ECO:0000313" key="3">
    <source>
        <dbReference type="Proteomes" id="UP000246740"/>
    </source>
</evidence>
<dbReference type="EMBL" id="KZ819195">
    <property type="protein sequence ID" value="PWY99272.1"/>
    <property type="molecule type" value="Genomic_DNA"/>
</dbReference>
<protein>
    <submittedName>
        <fullName evidence="2">Uncharacterized protein</fullName>
    </submittedName>
</protein>
<name>A0A317XN78_9BASI</name>
<keyword evidence="1" id="KW-0732">Signal</keyword>
<dbReference type="AlphaFoldDB" id="A0A317XN78"/>
<proteinExistence type="predicted"/>
<gene>
    <name evidence="2" type="ORF">BCV70DRAFT_200851</name>
</gene>